<dbReference type="EMBL" id="JAHLFV010000204">
    <property type="protein sequence ID" value="MBU3850648.1"/>
    <property type="molecule type" value="Genomic_DNA"/>
</dbReference>
<dbReference type="Proteomes" id="UP000823914">
    <property type="component" value="Unassembled WGS sequence"/>
</dbReference>
<evidence type="ECO:0000313" key="2">
    <source>
        <dbReference type="Proteomes" id="UP000823914"/>
    </source>
</evidence>
<protein>
    <submittedName>
        <fullName evidence="1">Uncharacterized protein</fullName>
    </submittedName>
</protein>
<comment type="caution">
    <text evidence="1">The sequence shown here is derived from an EMBL/GenBank/DDBJ whole genome shotgun (WGS) entry which is preliminary data.</text>
</comment>
<sequence>MDSGMSLSENFNKKIELSRQIINPLLDNLNEELINKKKEAYFTNAQNITSITPLEFYFGFCFFNYFNVIFYFKDDFLKWTAYSCVNKSFPIHSGRDYKITDYLLTISDIENTLIPFIPNKYFEEMKSDNYIAYTTRLNFINCSGEEFSELKRAEQNDNFKTTDECLDFMIEEVKKAFGSDAGNFKIIDNYDYHGWHINFTFEAYKTFTVKIIHELEDGAQIVLGNPEQLTNGSMEHYFNIPMSANDFGRLTAKEFLAQLKENLELRL</sequence>
<gene>
    <name evidence="1" type="ORF">IAA16_08785</name>
</gene>
<proteinExistence type="predicted"/>
<dbReference type="AlphaFoldDB" id="A0A9E2L4L5"/>
<reference evidence="1" key="1">
    <citation type="journal article" date="2021" name="PeerJ">
        <title>Extensive microbial diversity within the chicken gut microbiome revealed by metagenomics and culture.</title>
        <authorList>
            <person name="Gilroy R."/>
            <person name="Ravi A."/>
            <person name="Getino M."/>
            <person name="Pursley I."/>
            <person name="Horton D.L."/>
            <person name="Alikhan N.F."/>
            <person name="Baker D."/>
            <person name="Gharbi K."/>
            <person name="Hall N."/>
            <person name="Watson M."/>
            <person name="Adriaenssens E.M."/>
            <person name="Foster-Nyarko E."/>
            <person name="Jarju S."/>
            <person name="Secka A."/>
            <person name="Antonio M."/>
            <person name="Oren A."/>
            <person name="Chaudhuri R.R."/>
            <person name="La Ragione R."/>
            <person name="Hildebrand F."/>
            <person name="Pallen M.J."/>
        </authorList>
    </citation>
    <scope>NUCLEOTIDE SEQUENCE</scope>
    <source>
        <strain evidence="1">Gambia15-2214</strain>
    </source>
</reference>
<reference evidence="1" key="2">
    <citation type="submission" date="2021-04" db="EMBL/GenBank/DDBJ databases">
        <authorList>
            <person name="Gilroy R."/>
        </authorList>
    </citation>
    <scope>NUCLEOTIDE SEQUENCE</scope>
    <source>
        <strain evidence="1">Gambia15-2214</strain>
    </source>
</reference>
<accession>A0A9E2L4L5</accession>
<evidence type="ECO:0000313" key="1">
    <source>
        <dbReference type="EMBL" id="MBU3850648.1"/>
    </source>
</evidence>
<organism evidence="1 2">
    <name type="scientific">Candidatus Treponema excrementipullorum</name>
    <dbReference type="NCBI Taxonomy" id="2838768"/>
    <lineage>
        <taxon>Bacteria</taxon>
        <taxon>Pseudomonadati</taxon>
        <taxon>Spirochaetota</taxon>
        <taxon>Spirochaetia</taxon>
        <taxon>Spirochaetales</taxon>
        <taxon>Treponemataceae</taxon>
        <taxon>Treponema</taxon>
    </lineage>
</organism>
<name>A0A9E2L4L5_9SPIR</name>